<evidence type="ECO:0000256" key="4">
    <source>
        <dbReference type="ARBA" id="ARBA00012045"/>
    </source>
</evidence>
<evidence type="ECO:0000256" key="5">
    <source>
        <dbReference type="ARBA" id="ARBA00022023"/>
    </source>
</evidence>
<dbReference type="GO" id="GO:0034039">
    <property type="term" value="F:8-oxo-7,8-dihydroguanine DNA N-glycosylase activity"/>
    <property type="evidence" value="ECO:0007669"/>
    <property type="project" value="TreeGrafter"/>
</dbReference>
<comment type="catalytic activity">
    <reaction evidence="1">
        <text>Hydrolyzes free adenine bases from 7,8-dihydro-8-oxoguanine:adenine mismatched double-stranded DNA, leaving an apurinic site.</text>
        <dbReference type="EC" id="3.2.2.31"/>
    </reaction>
</comment>
<dbReference type="InterPro" id="IPR000445">
    <property type="entry name" value="HhH_motif"/>
</dbReference>
<keyword evidence="12" id="KW-0326">Glycosidase</keyword>
<evidence type="ECO:0000256" key="6">
    <source>
        <dbReference type="ARBA" id="ARBA00022723"/>
    </source>
</evidence>
<evidence type="ECO:0000313" key="14">
    <source>
        <dbReference type="EMBL" id="PSB52448.1"/>
    </source>
</evidence>
<dbReference type="GO" id="GO:0051536">
    <property type="term" value="F:iron-sulfur cluster binding"/>
    <property type="evidence" value="ECO:0007669"/>
    <property type="project" value="UniProtKB-KW"/>
</dbReference>
<dbReference type="GO" id="GO:0032357">
    <property type="term" value="F:oxidized purine DNA binding"/>
    <property type="evidence" value="ECO:0007669"/>
    <property type="project" value="TreeGrafter"/>
</dbReference>
<dbReference type="Pfam" id="PF00730">
    <property type="entry name" value="HhH-GPD"/>
    <property type="match status" value="1"/>
</dbReference>
<dbReference type="GO" id="GO:0006284">
    <property type="term" value="P:base-excision repair"/>
    <property type="evidence" value="ECO:0007669"/>
    <property type="project" value="InterPro"/>
</dbReference>
<evidence type="ECO:0000256" key="3">
    <source>
        <dbReference type="ARBA" id="ARBA00008343"/>
    </source>
</evidence>
<evidence type="ECO:0000256" key="2">
    <source>
        <dbReference type="ARBA" id="ARBA00001966"/>
    </source>
</evidence>
<dbReference type="RefSeq" id="WP_106309168.1">
    <property type="nucleotide sequence ID" value="NZ_PVWO01000326.1"/>
</dbReference>
<evidence type="ECO:0000256" key="11">
    <source>
        <dbReference type="ARBA" id="ARBA00023204"/>
    </source>
</evidence>
<keyword evidence="9" id="KW-0408">Iron</keyword>
<dbReference type="GO" id="GO:0046872">
    <property type="term" value="F:metal ion binding"/>
    <property type="evidence" value="ECO:0007669"/>
    <property type="project" value="UniProtKB-KW"/>
</dbReference>
<dbReference type="PIRSF" id="PIRSF001435">
    <property type="entry name" value="Nth"/>
    <property type="match status" value="1"/>
</dbReference>
<accession>A0A2T1G5B9</accession>
<dbReference type="SUPFAM" id="SSF48150">
    <property type="entry name" value="DNA-glycosylase"/>
    <property type="match status" value="1"/>
</dbReference>
<dbReference type="EMBL" id="PVWO01000326">
    <property type="protein sequence ID" value="PSB52448.1"/>
    <property type="molecule type" value="Genomic_DNA"/>
</dbReference>
<proteinExistence type="inferred from homology"/>
<dbReference type="InterPro" id="IPR011257">
    <property type="entry name" value="DNA_glycosylase"/>
</dbReference>
<evidence type="ECO:0000256" key="10">
    <source>
        <dbReference type="ARBA" id="ARBA00023014"/>
    </source>
</evidence>
<dbReference type="Proteomes" id="UP000238937">
    <property type="component" value="Unassembled WGS sequence"/>
</dbReference>
<dbReference type="PANTHER" id="PTHR42944:SF1">
    <property type="entry name" value="ADENINE DNA GLYCOSYLASE"/>
    <property type="match status" value="1"/>
</dbReference>
<name>A0A2T1G5B9_9CYAN</name>
<keyword evidence="6" id="KW-0479">Metal-binding</keyword>
<dbReference type="Gene3D" id="1.10.340.30">
    <property type="entry name" value="Hypothetical protein, domain 2"/>
    <property type="match status" value="1"/>
</dbReference>
<comment type="cofactor">
    <cofactor evidence="2">
        <name>[4Fe-4S] cluster</name>
        <dbReference type="ChEBI" id="CHEBI:49883"/>
    </cofactor>
</comment>
<dbReference type="EC" id="3.2.2.31" evidence="4"/>
<evidence type="ECO:0000259" key="13">
    <source>
        <dbReference type="SMART" id="SM00478"/>
    </source>
</evidence>
<sequence>MKTITKSNPSDYPSPARIKWFRQHLSAWGIVNRRDYPWRRTTDSYHLLVAESLLQKTDADTVAPIYELFLEHYPTIQDLAAANLDDVAKILKPLGLFFRAERLQQSAEIIIRLYDGKVPQDQKQLLKLPGIGDYTARAIGSQAFNQPLAVLDANVARIIERFFGLQGERVKSRCKILWGAADLIAPKTDVGTWNLALLDFGALTCKAQSPDCEHCPLASKCQWNSHR</sequence>
<dbReference type="Pfam" id="PF00633">
    <property type="entry name" value="HHH"/>
    <property type="match status" value="1"/>
</dbReference>
<keyword evidence="7" id="KW-0227">DNA damage</keyword>
<dbReference type="GO" id="GO:0035485">
    <property type="term" value="F:adenine/guanine mispair binding"/>
    <property type="evidence" value="ECO:0007669"/>
    <property type="project" value="TreeGrafter"/>
</dbReference>
<evidence type="ECO:0000256" key="8">
    <source>
        <dbReference type="ARBA" id="ARBA00022801"/>
    </source>
</evidence>
<dbReference type="CDD" id="cd00056">
    <property type="entry name" value="ENDO3c"/>
    <property type="match status" value="1"/>
</dbReference>
<evidence type="ECO:0000256" key="1">
    <source>
        <dbReference type="ARBA" id="ARBA00000843"/>
    </source>
</evidence>
<dbReference type="GO" id="GO:0000701">
    <property type="term" value="F:purine-specific mismatch base pair DNA N-glycosylase activity"/>
    <property type="evidence" value="ECO:0007669"/>
    <property type="project" value="UniProtKB-EC"/>
</dbReference>
<gene>
    <name evidence="14" type="ORF">C7B77_20535</name>
</gene>
<comment type="caution">
    <text evidence="14">The sequence shown here is derived from an EMBL/GenBank/DDBJ whole genome shotgun (WGS) entry which is preliminary data.</text>
</comment>
<comment type="similarity">
    <text evidence="3">Belongs to the Nth/MutY family.</text>
</comment>
<dbReference type="InterPro" id="IPR044298">
    <property type="entry name" value="MIG/MutY"/>
</dbReference>
<keyword evidence="8" id="KW-0378">Hydrolase</keyword>
<dbReference type="AlphaFoldDB" id="A0A2T1G5B9"/>
<dbReference type="InterPro" id="IPR003265">
    <property type="entry name" value="HhH-GPD_domain"/>
</dbReference>
<protein>
    <recommendedName>
        <fullName evidence="5">Adenine DNA glycosylase</fullName>
        <ecNumber evidence="4">3.2.2.31</ecNumber>
    </recommendedName>
</protein>
<keyword evidence="15" id="KW-1185">Reference proteome</keyword>
<dbReference type="Gene3D" id="1.10.1670.10">
    <property type="entry name" value="Helix-hairpin-Helix base-excision DNA repair enzymes (C-terminal)"/>
    <property type="match status" value="1"/>
</dbReference>
<evidence type="ECO:0000313" key="15">
    <source>
        <dbReference type="Proteomes" id="UP000238937"/>
    </source>
</evidence>
<dbReference type="PANTHER" id="PTHR42944">
    <property type="entry name" value="ADENINE DNA GLYCOSYLASE"/>
    <property type="match status" value="1"/>
</dbReference>
<feature type="domain" description="HhH-GPD" evidence="13">
    <location>
        <begin position="53"/>
        <end position="203"/>
    </location>
</feature>
<evidence type="ECO:0000256" key="7">
    <source>
        <dbReference type="ARBA" id="ARBA00022763"/>
    </source>
</evidence>
<dbReference type="SMART" id="SM00478">
    <property type="entry name" value="ENDO3c"/>
    <property type="match status" value="1"/>
</dbReference>
<dbReference type="OrthoDB" id="9802365at2"/>
<keyword evidence="11" id="KW-0234">DNA repair</keyword>
<dbReference type="GO" id="GO:0006298">
    <property type="term" value="P:mismatch repair"/>
    <property type="evidence" value="ECO:0007669"/>
    <property type="project" value="TreeGrafter"/>
</dbReference>
<dbReference type="InterPro" id="IPR023170">
    <property type="entry name" value="HhH_base_excis_C"/>
</dbReference>
<evidence type="ECO:0000256" key="12">
    <source>
        <dbReference type="ARBA" id="ARBA00023295"/>
    </source>
</evidence>
<evidence type="ECO:0000256" key="9">
    <source>
        <dbReference type="ARBA" id="ARBA00023004"/>
    </source>
</evidence>
<reference evidence="14 15" key="1">
    <citation type="submission" date="2018-03" db="EMBL/GenBank/DDBJ databases">
        <title>The ancient ancestry and fast evolution of plastids.</title>
        <authorList>
            <person name="Moore K.R."/>
            <person name="Magnabosco C."/>
            <person name="Momper L."/>
            <person name="Gold D.A."/>
            <person name="Bosak T."/>
            <person name="Fournier G.P."/>
        </authorList>
    </citation>
    <scope>NUCLEOTIDE SEQUENCE [LARGE SCALE GENOMIC DNA]</scope>
    <source>
        <strain evidence="14 15">CCALA 037</strain>
    </source>
</reference>
<keyword evidence="10" id="KW-0411">Iron-sulfur</keyword>
<organism evidence="14 15">
    <name type="scientific">Chamaesiphon polymorphus CCALA 037</name>
    <dbReference type="NCBI Taxonomy" id="2107692"/>
    <lineage>
        <taxon>Bacteria</taxon>
        <taxon>Bacillati</taxon>
        <taxon>Cyanobacteriota</taxon>
        <taxon>Cyanophyceae</taxon>
        <taxon>Gomontiellales</taxon>
        <taxon>Chamaesiphonaceae</taxon>
        <taxon>Chamaesiphon</taxon>
    </lineage>
</organism>